<feature type="transmembrane region" description="Helical" evidence="1">
    <location>
        <begin position="162"/>
        <end position="184"/>
    </location>
</feature>
<dbReference type="EMBL" id="KN840468">
    <property type="protein sequence ID" value="KIP09300.1"/>
    <property type="molecule type" value="Genomic_DNA"/>
</dbReference>
<gene>
    <name evidence="2" type="ORF">PHLGIDRAFT_18684</name>
</gene>
<organism evidence="2 3">
    <name type="scientific">Phlebiopsis gigantea (strain 11061_1 CR5-6)</name>
    <name type="common">White-rot fungus</name>
    <name type="synonym">Peniophora gigantea</name>
    <dbReference type="NCBI Taxonomy" id="745531"/>
    <lineage>
        <taxon>Eukaryota</taxon>
        <taxon>Fungi</taxon>
        <taxon>Dikarya</taxon>
        <taxon>Basidiomycota</taxon>
        <taxon>Agaricomycotina</taxon>
        <taxon>Agaricomycetes</taxon>
        <taxon>Polyporales</taxon>
        <taxon>Phanerochaetaceae</taxon>
        <taxon>Phlebiopsis</taxon>
    </lineage>
</organism>
<evidence type="ECO:0000256" key="1">
    <source>
        <dbReference type="SAM" id="Phobius"/>
    </source>
</evidence>
<dbReference type="AlphaFoldDB" id="A0A0C3SD23"/>
<keyword evidence="1" id="KW-0812">Transmembrane</keyword>
<feature type="transmembrane region" description="Helical" evidence="1">
    <location>
        <begin position="131"/>
        <end position="150"/>
    </location>
</feature>
<evidence type="ECO:0000313" key="3">
    <source>
        <dbReference type="Proteomes" id="UP000053257"/>
    </source>
</evidence>
<name>A0A0C3SD23_PHLG1</name>
<accession>A0A0C3SD23</accession>
<feature type="transmembrane region" description="Helical" evidence="1">
    <location>
        <begin position="95"/>
        <end position="119"/>
    </location>
</feature>
<feature type="transmembrane region" description="Helical" evidence="1">
    <location>
        <begin position="238"/>
        <end position="258"/>
    </location>
</feature>
<feature type="transmembrane region" description="Helical" evidence="1">
    <location>
        <begin position="12"/>
        <end position="31"/>
    </location>
</feature>
<reference evidence="2 3" key="1">
    <citation type="journal article" date="2014" name="PLoS Genet.">
        <title>Analysis of the Phlebiopsis gigantea genome, transcriptome and secretome provides insight into its pioneer colonization strategies of wood.</title>
        <authorList>
            <person name="Hori C."/>
            <person name="Ishida T."/>
            <person name="Igarashi K."/>
            <person name="Samejima M."/>
            <person name="Suzuki H."/>
            <person name="Master E."/>
            <person name="Ferreira P."/>
            <person name="Ruiz-Duenas F.J."/>
            <person name="Held B."/>
            <person name="Canessa P."/>
            <person name="Larrondo L.F."/>
            <person name="Schmoll M."/>
            <person name="Druzhinina I.S."/>
            <person name="Kubicek C.P."/>
            <person name="Gaskell J.A."/>
            <person name="Kersten P."/>
            <person name="St John F."/>
            <person name="Glasner J."/>
            <person name="Sabat G."/>
            <person name="Splinter BonDurant S."/>
            <person name="Syed K."/>
            <person name="Yadav J."/>
            <person name="Mgbeahuruike A.C."/>
            <person name="Kovalchuk A."/>
            <person name="Asiegbu F.O."/>
            <person name="Lackner G."/>
            <person name="Hoffmeister D."/>
            <person name="Rencoret J."/>
            <person name="Gutierrez A."/>
            <person name="Sun H."/>
            <person name="Lindquist E."/>
            <person name="Barry K."/>
            <person name="Riley R."/>
            <person name="Grigoriev I.V."/>
            <person name="Henrissat B."/>
            <person name="Kues U."/>
            <person name="Berka R.M."/>
            <person name="Martinez A.T."/>
            <person name="Covert S.F."/>
            <person name="Blanchette R.A."/>
            <person name="Cullen D."/>
        </authorList>
    </citation>
    <scope>NUCLEOTIDE SEQUENCE [LARGE SCALE GENOMIC DNA]</scope>
    <source>
        <strain evidence="2 3">11061_1 CR5-6</strain>
    </source>
</reference>
<keyword evidence="1" id="KW-0472">Membrane</keyword>
<proteinExistence type="predicted"/>
<dbReference type="Proteomes" id="UP000053257">
    <property type="component" value="Unassembled WGS sequence"/>
</dbReference>
<keyword evidence="1" id="KW-1133">Transmembrane helix</keyword>
<evidence type="ECO:0000313" key="2">
    <source>
        <dbReference type="EMBL" id="KIP09300.1"/>
    </source>
</evidence>
<sequence>MDSALFFEGQVPWLLVSSALAFALCITYFPFRVKDLRDIFYIDVDGKYQLIRSSWIYLTVELFNVVFLALLFYFPRQNTALTLDDIVGGERGVPGPLISSCFITILAISISQTLMGPLLHSVASTHKWIPASYYGSVAFVFVFNTFVLFFGPSLFKPSLAGLFNILICGQLMAVVPDTILYLALPMVNRLTQDWDRAPLVVEMSDAVRVGWRWSNSIRICVPVISGALYIFGSEHARLACYIVWMMAYEFIGNSYFILAFQMLGLAVNGISGAESAGLLNNAEVGGL</sequence>
<keyword evidence="3" id="KW-1185">Reference proteome</keyword>
<protein>
    <submittedName>
        <fullName evidence="2">Uncharacterized protein</fullName>
    </submittedName>
</protein>
<feature type="transmembrane region" description="Helical" evidence="1">
    <location>
        <begin position="55"/>
        <end position="75"/>
    </location>
</feature>
<dbReference type="HOGENOM" id="CLU_970135_0_0_1"/>